<evidence type="ECO:0000256" key="1">
    <source>
        <dbReference type="SAM" id="MobiDB-lite"/>
    </source>
</evidence>
<organism evidence="3">
    <name type="scientific">metagenome</name>
    <dbReference type="NCBI Taxonomy" id="256318"/>
    <lineage>
        <taxon>unclassified sequences</taxon>
        <taxon>metagenomes</taxon>
    </lineage>
</organism>
<evidence type="ECO:0000313" key="3">
    <source>
        <dbReference type="EMBL" id="SUS07113.1"/>
    </source>
</evidence>
<dbReference type="SUPFAM" id="SSF81901">
    <property type="entry name" value="HCP-like"/>
    <property type="match status" value="1"/>
</dbReference>
<dbReference type="InterPro" id="IPR011600">
    <property type="entry name" value="Pept_C14_caspase"/>
</dbReference>
<dbReference type="InterPro" id="IPR006597">
    <property type="entry name" value="Sel1-like"/>
</dbReference>
<proteinExistence type="predicted"/>
<evidence type="ECO:0000259" key="2">
    <source>
        <dbReference type="Pfam" id="PF00656"/>
    </source>
</evidence>
<dbReference type="GO" id="GO:0006508">
    <property type="term" value="P:proteolysis"/>
    <property type="evidence" value="ECO:0007669"/>
    <property type="project" value="InterPro"/>
</dbReference>
<dbReference type="InterPro" id="IPR011990">
    <property type="entry name" value="TPR-like_helical_dom_sf"/>
</dbReference>
<dbReference type="Pfam" id="PF00656">
    <property type="entry name" value="Peptidase_C14"/>
    <property type="match status" value="1"/>
</dbReference>
<name>A0A380THF4_9ZZZZ</name>
<dbReference type="EMBL" id="UIDG01000312">
    <property type="protein sequence ID" value="SUS07113.1"/>
    <property type="molecule type" value="Genomic_DNA"/>
</dbReference>
<dbReference type="Pfam" id="PF08238">
    <property type="entry name" value="Sel1"/>
    <property type="match status" value="2"/>
</dbReference>
<protein>
    <submittedName>
        <fullName evidence="3">Peptidase C14 caspase catalytic subunit p20</fullName>
    </submittedName>
</protein>
<accession>A0A380THF4</accession>
<feature type="domain" description="Peptidase C14 caspase" evidence="2">
    <location>
        <begin position="567"/>
        <end position="790"/>
    </location>
</feature>
<dbReference type="Gene3D" id="1.25.40.10">
    <property type="entry name" value="Tetratricopeptide repeat domain"/>
    <property type="match status" value="1"/>
</dbReference>
<reference evidence="3" key="1">
    <citation type="submission" date="2018-07" db="EMBL/GenBank/DDBJ databases">
        <authorList>
            <person name="Quirk P.G."/>
            <person name="Krulwich T.A."/>
        </authorList>
    </citation>
    <scope>NUCLEOTIDE SEQUENCE</scope>
</reference>
<dbReference type="PANTHER" id="PTHR43628:SF1">
    <property type="entry name" value="CHITIN SYNTHASE REGULATORY FACTOR 2-RELATED"/>
    <property type="match status" value="1"/>
</dbReference>
<dbReference type="PANTHER" id="PTHR43628">
    <property type="entry name" value="ACTIVATOR OF C KINASE PROTEIN 1-RELATED"/>
    <property type="match status" value="1"/>
</dbReference>
<sequence>MQTGALIKRTVTRMQRRGLAGATMLALALALAACSSGSTLDAGAGSAGATSGGASVDQFQIVDCLLPAAVRQIGTGFTYPGRRRAIRTSASDCGIRGGEYVAYDRANYATALKVWLPQAEAGDPKAQTYVGEIFEKGLGTTSDYGAAAAWYRRAAEQNYAPAQVNLGSLYERGLGVPRDPQQAVSWYRRASGLPTAGVAFVPAADPDEVARLEAERQRLEEENARQLRELQLANLRIGSLEGELETTRKRLRELKGDAEQGSRSLDAERRKLAQQESALAADRQRLSAERERLRQLEAQVRNLQSQPTPADGARLAQAEREAELARADLEKKEAEIAEKDRARAALQKDVTTKEAEISRLTDQISELNRQAQQQAGQVEKVAAKDAEVKRLNAEIGQLRRQTEQSLLQAREVAATEAEIKRLNEEIARLTMEARRAPPEALAELPVIQLIEPKPLVVRGSKASITLRTAVEARLVVGRVIPATNVVSLTVNDVEKEPTETGVFRSQVGLTGQVTPVSIVAVDRAGRRVALDFEIARLTPQEAPPPTKSSLGIPLTGPLTSIDYGRYYALVIGNDAYQNLPPLRTAVADAQAVADLLRSRYGFANVKLLTNVTRYQIASALEEMRETLTEKDNLLIYFAGHGEIDRRNQRGHWLPVDAEVGRTANWISNIFISDVLNASSAKHILVVADSCFSGTLTRSALAQLQAGMSDDARAGAIRAMAGERVRTALTSGGEVPVVDSTGGQHSVFAQAFLDLLSKNPGVLEAQLLHRELAKRVKRATDLLGVSQVPQYAPIEFAGHGGGDFLFVVRPLVSG</sequence>
<dbReference type="Gene3D" id="1.10.287.1490">
    <property type="match status" value="1"/>
</dbReference>
<dbReference type="SMART" id="SM00671">
    <property type="entry name" value="SEL1"/>
    <property type="match status" value="2"/>
</dbReference>
<dbReference type="GO" id="GO:0004197">
    <property type="term" value="F:cysteine-type endopeptidase activity"/>
    <property type="evidence" value="ECO:0007669"/>
    <property type="project" value="InterPro"/>
</dbReference>
<dbReference type="AlphaFoldDB" id="A0A380THF4"/>
<feature type="compositionally biased region" description="Basic and acidic residues" evidence="1">
    <location>
        <begin position="255"/>
        <end position="273"/>
    </location>
</feature>
<dbReference type="InterPro" id="IPR052945">
    <property type="entry name" value="Mitotic_Regulator"/>
</dbReference>
<feature type="region of interest" description="Disordered" evidence="1">
    <location>
        <begin position="255"/>
        <end position="286"/>
    </location>
</feature>
<dbReference type="SUPFAM" id="SSF52129">
    <property type="entry name" value="Caspase-like"/>
    <property type="match status" value="1"/>
</dbReference>
<dbReference type="Gene3D" id="3.40.50.1460">
    <property type="match status" value="1"/>
</dbReference>
<gene>
    <name evidence="3" type="ORF">DF3PB_380010</name>
</gene>
<dbReference type="InterPro" id="IPR029030">
    <property type="entry name" value="Caspase-like_dom_sf"/>
</dbReference>